<protein>
    <submittedName>
        <fullName evidence="1">Uncharacterized protein</fullName>
    </submittedName>
</protein>
<reference evidence="1" key="1">
    <citation type="submission" date="2014-05" db="EMBL/GenBank/DDBJ databases">
        <title>The transcriptome of the halophilic microalga Tetraselmis sp. GSL018 isolated from the Great Salt Lake, Utah.</title>
        <authorList>
            <person name="Jinkerson R.E."/>
            <person name="D'Adamo S."/>
            <person name="Posewitz M.C."/>
        </authorList>
    </citation>
    <scope>NUCLEOTIDE SEQUENCE</scope>
    <source>
        <strain evidence="1">GSL018</strain>
    </source>
</reference>
<feature type="non-terminal residue" evidence="1">
    <location>
        <position position="1"/>
    </location>
</feature>
<gene>
    <name evidence="1" type="ORF">TSPGSL018_22873</name>
</gene>
<sequence length="86" mass="9349">EVPNTGQRGGVAAREPTKLWLPLGSLPNAPNPPRALKAVKLPPHRQAIEGNPKRGLRITGGFGVTKGTGQWLLEPHRRCWISPSCR</sequence>
<name>A0A061RU75_9CHLO</name>
<dbReference type="EMBL" id="GBEZ01010128">
    <property type="protein sequence ID" value="JAC75518.1"/>
    <property type="molecule type" value="Transcribed_RNA"/>
</dbReference>
<proteinExistence type="predicted"/>
<organism evidence="1">
    <name type="scientific">Tetraselmis sp. GSL018</name>
    <dbReference type="NCBI Taxonomy" id="582737"/>
    <lineage>
        <taxon>Eukaryota</taxon>
        <taxon>Viridiplantae</taxon>
        <taxon>Chlorophyta</taxon>
        <taxon>core chlorophytes</taxon>
        <taxon>Chlorodendrophyceae</taxon>
        <taxon>Chlorodendrales</taxon>
        <taxon>Chlorodendraceae</taxon>
        <taxon>Tetraselmis</taxon>
    </lineage>
</organism>
<evidence type="ECO:0000313" key="1">
    <source>
        <dbReference type="EMBL" id="JAC75518.1"/>
    </source>
</evidence>
<feature type="non-terminal residue" evidence="1">
    <location>
        <position position="86"/>
    </location>
</feature>
<accession>A0A061RU75</accession>
<dbReference type="AlphaFoldDB" id="A0A061RU75"/>